<proteinExistence type="evidence at transcript level"/>
<sequence length="38" mass="4384">YEFVVSYHWFLCTNGYPLSTYGTKMPSLKSKFTMGLAD</sequence>
<name>C0PPK3_DROME</name>
<dbReference type="AlphaFoldDB" id="C0PPK3"/>
<accession>C0PPK3</accession>
<protein>
    <submittedName>
        <fullName evidence="1">MIP06213p</fullName>
    </submittedName>
</protein>
<dbReference type="EMBL" id="BT070222">
    <property type="protein sequence ID" value="ACN38808.1"/>
    <property type="molecule type" value="mRNA"/>
</dbReference>
<reference evidence="1" key="1">
    <citation type="submission" date="2009-02" db="EMBL/GenBank/DDBJ databases">
        <authorList>
            <person name="Carlson J."/>
            <person name="Booth B."/>
            <person name="Frise E."/>
            <person name="Sandler J."/>
            <person name="Wan K."/>
            <person name="Yu C."/>
            <person name="Celniker S."/>
        </authorList>
    </citation>
    <scope>NUCLEOTIDE SEQUENCE</scope>
</reference>
<feature type="non-terminal residue" evidence="1">
    <location>
        <position position="1"/>
    </location>
</feature>
<organism evidence="1">
    <name type="scientific">Drosophila melanogaster</name>
    <name type="common">Fruit fly</name>
    <dbReference type="NCBI Taxonomy" id="7227"/>
    <lineage>
        <taxon>Eukaryota</taxon>
        <taxon>Metazoa</taxon>
        <taxon>Ecdysozoa</taxon>
        <taxon>Arthropoda</taxon>
        <taxon>Hexapoda</taxon>
        <taxon>Insecta</taxon>
        <taxon>Pterygota</taxon>
        <taxon>Neoptera</taxon>
        <taxon>Endopterygota</taxon>
        <taxon>Diptera</taxon>
        <taxon>Brachycera</taxon>
        <taxon>Muscomorpha</taxon>
        <taxon>Ephydroidea</taxon>
        <taxon>Drosophilidae</taxon>
        <taxon>Drosophila</taxon>
        <taxon>Sophophora</taxon>
    </lineage>
</organism>
<evidence type="ECO:0000313" key="1">
    <source>
        <dbReference type="EMBL" id="ACN38808.1"/>
    </source>
</evidence>